<accession>A0A9P6GVQ2</accession>
<keyword evidence="1" id="KW-0472">Membrane</keyword>
<reference evidence="2 3" key="1">
    <citation type="journal article" date="2020" name="Genome Biol. Evol.">
        <title>Comparative genomics of strictly vertically transmitted, feminizing microsporidia endosymbionts of amphipod crustaceans.</title>
        <authorList>
            <person name="Cormier A."/>
            <person name="Chebbi M.A."/>
            <person name="Giraud I."/>
            <person name="Wattier R."/>
            <person name="Teixeira M."/>
            <person name="Gilbert C."/>
            <person name="Rigaud T."/>
            <person name="Cordaux R."/>
        </authorList>
    </citation>
    <scope>NUCLEOTIDE SEQUENCE [LARGE SCALE GENOMIC DNA]</scope>
    <source>
        <strain evidence="2 3">Ou3-Ou53</strain>
    </source>
</reference>
<evidence type="ECO:0000313" key="2">
    <source>
        <dbReference type="EMBL" id="KAF9758252.1"/>
    </source>
</evidence>
<sequence>MNNIIKNVLLGLLGLQACIVVLEILFCLFSLLMNKKGNVFLTEYILENEKQNVIMEVILRQMIRCCFLLLRIFSGVFMIIFVDSIDLIEDDINPSISFGEERIYLISPNTTVRKPYLQCFLRTLSLEILSFLDSEENVLLFLAYFYFYSTYTDFLLNPLAIPLMLILPYIYRKTNIKLYMKYRLLKPLVFINYSLALFYGLKAALFLNKKLEYHNLQQHLHILFEFFDKNGFIRTFCTKENSKCLGIEILTISKIAYVHLIGDIEALPDNELLGLLYKQIGLNHKIIEKLLLWLIFIFLEILIEISALKMVKELIVKRYSRIGRFFIVYLLLQISIIPYLTCVKNIFLHNFEYKSDEYAYKMTNVYDLKTVYCKQFFLNEDWMSISLPFNLFYDSKPSINRKLDQIIQSSIK</sequence>
<protein>
    <submittedName>
        <fullName evidence="2">Uncharacterized protein</fullName>
    </submittedName>
</protein>
<feature type="transmembrane region" description="Helical" evidence="1">
    <location>
        <begin position="12"/>
        <end position="32"/>
    </location>
</feature>
<dbReference type="AlphaFoldDB" id="A0A9P6GVQ2"/>
<keyword evidence="3" id="KW-1185">Reference proteome</keyword>
<feature type="transmembrane region" description="Helical" evidence="1">
    <location>
        <begin position="290"/>
        <end position="310"/>
    </location>
</feature>
<evidence type="ECO:0000256" key="1">
    <source>
        <dbReference type="SAM" id="Phobius"/>
    </source>
</evidence>
<feature type="transmembrane region" description="Helical" evidence="1">
    <location>
        <begin position="62"/>
        <end position="82"/>
    </location>
</feature>
<feature type="transmembrane region" description="Helical" evidence="1">
    <location>
        <begin position="188"/>
        <end position="207"/>
    </location>
</feature>
<proteinExistence type="predicted"/>
<keyword evidence="1" id="KW-0812">Transmembrane</keyword>
<name>A0A9P6GVQ2_9MICR</name>
<keyword evidence="1" id="KW-1133">Transmembrane helix</keyword>
<organism evidence="2 3">
    <name type="scientific">Nosema granulosis</name>
    <dbReference type="NCBI Taxonomy" id="83296"/>
    <lineage>
        <taxon>Eukaryota</taxon>
        <taxon>Fungi</taxon>
        <taxon>Fungi incertae sedis</taxon>
        <taxon>Microsporidia</taxon>
        <taxon>Nosematidae</taxon>
        <taxon>Nosema</taxon>
    </lineage>
</organism>
<dbReference type="EMBL" id="SBJO01000655">
    <property type="protein sequence ID" value="KAF9758252.1"/>
    <property type="molecule type" value="Genomic_DNA"/>
</dbReference>
<dbReference type="OrthoDB" id="10638846at2759"/>
<feature type="transmembrane region" description="Helical" evidence="1">
    <location>
        <begin position="322"/>
        <end position="340"/>
    </location>
</feature>
<feature type="transmembrane region" description="Helical" evidence="1">
    <location>
        <begin position="145"/>
        <end position="167"/>
    </location>
</feature>
<dbReference type="Proteomes" id="UP000740883">
    <property type="component" value="Unassembled WGS sequence"/>
</dbReference>
<comment type="caution">
    <text evidence="2">The sequence shown here is derived from an EMBL/GenBank/DDBJ whole genome shotgun (WGS) entry which is preliminary data.</text>
</comment>
<gene>
    <name evidence="2" type="ORF">NGRA_3197</name>
</gene>
<dbReference type="PROSITE" id="PS51257">
    <property type="entry name" value="PROKAR_LIPOPROTEIN"/>
    <property type="match status" value="1"/>
</dbReference>
<evidence type="ECO:0000313" key="3">
    <source>
        <dbReference type="Proteomes" id="UP000740883"/>
    </source>
</evidence>